<dbReference type="PANTHER" id="PTHR35585:SF1">
    <property type="entry name" value="HHE DOMAIN PROTEIN (AFU_ORTHOLOGUE AFUA_4G00730)"/>
    <property type="match status" value="1"/>
</dbReference>
<dbReference type="Gene3D" id="1.20.120.520">
    <property type="entry name" value="nmb1532 protein domain like"/>
    <property type="match status" value="1"/>
</dbReference>
<evidence type="ECO:0000313" key="4">
    <source>
        <dbReference type="Proteomes" id="UP000654123"/>
    </source>
</evidence>
<dbReference type="AlphaFoldDB" id="A0A918B4N7"/>
<dbReference type="PANTHER" id="PTHR35585">
    <property type="entry name" value="HHE DOMAIN PROTEIN (AFU_ORTHOLOGUE AFUA_4G00730)"/>
    <property type="match status" value="1"/>
</dbReference>
<protein>
    <submittedName>
        <fullName evidence="3">Hemerythrin</fullName>
    </submittedName>
</protein>
<reference evidence="3" key="1">
    <citation type="journal article" date="2014" name="Int. J. Syst. Evol. Microbiol.">
        <title>Complete genome sequence of Corynebacterium casei LMG S-19264T (=DSM 44701T), isolated from a smear-ripened cheese.</title>
        <authorList>
            <consortium name="US DOE Joint Genome Institute (JGI-PGF)"/>
            <person name="Walter F."/>
            <person name="Albersmeier A."/>
            <person name="Kalinowski J."/>
            <person name="Ruckert C."/>
        </authorList>
    </citation>
    <scope>NUCLEOTIDE SEQUENCE</scope>
    <source>
        <strain evidence="3">JCM 4335</strain>
    </source>
</reference>
<accession>A0A918B4N7</accession>
<evidence type="ECO:0000313" key="3">
    <source>
        <dbReference type="EMBL" id="GGQ18288.1"/>
    </source>
</evidence>
<keyword evidence="4" id="KW-1185">Reference proteome</keyword>
<evidence type="ECO:0000259" key="2">
    <source>
        <dbReference type="Pfam" id="PF01814"/>
    </source>
</evidence>
<feature type="compositionally biased region" description="Pro residues" evidence="1">
    <location>
        <begin position="151"/>
        <end position="160"/>
    </location>
</feature>
<feature type="domain" description="Hemerythrin-like" evidence="2">
    <location>
        <begin position="7"/>
        <end position="125"/>
    </location>
</feature>
<dbReference type="RefSeq" id="WP_189536050.1">
    <property type="nucleotide sequence ID" value="NZ_BMSV01000008.1"/>
</dbReference>
<gene>
    <name evidence="3" type="ORF">GCM10010249_41100</name>
</gene>
<dbReference type="CDD" id="cd12108">
    <property type="entry name" value="Hr-like"/>
    <property type="match status" value="1"/>
</dbReference>
<feature type="region of interest" description="Disordered" evidence="1">
    <location>
        <begin position="138"/>
        <end position="187"/>
    </location>
</feature>
<name>A0A918B4N7_9ACTN</name>
<dbReference type="InterPro" id="IPR012312">
    <property type="entry name" value="Hemerythrin-like"/>
</dbReference>
<reference evidence="3" key="2">
    <citation type="submission" date="2020-09" db="EMBL/GenBank/DDBJ databases">
        <authorList>
            <person name="Sun Q."/>
            <person name="Ohkuma M."/>
        </authorList>
    </citation>
    <scope>NUCLEOTIDE SEQUENCE</scope>
    <source>
        <strain evidence="3">JCM 4335</strain>
    </source>
</reference>
<dbReference type="Pfam" id="PF01814">
    <property type="entry name" value="Hemerythrin"/>
    <property type="match status" value="1"/>
</dbReference>
<dbReference type="Proteomes" id="UP000654123">
    <property type="component" value="Unassembled WGS sequence"/>
</dbReference>
<evidence type="ECO:0000256" key="1">
    <source>
        <dbReference type="SAM" id="MobiDB-lite"/>
    </source>
</evidence>
<proteinExistence type="predicted"/>
<comment type="caution">
    <text evidence="3">The sequence shown here is derived from an EMBL/GenBank/DDBJ whole genome shotgun (WGS) entry which is preliminary data.</text>
</comment>
<dbReference type="EMBL" id="BMSV01000008">
    <property type="protein sequence ID" value="GGQ18288.1"/>
    <property type="molecule type" value="Genomic_DNA"/>
</dbReference>
<organism evidence="3 4">
    <name type="scientific">Streptomyces roseolilacinus</name>
    <dbReference type="NCBI Taxonomy" id="66904"/>
    <lineage>
        <taxon>Bacteria</taxon>
        <taxon>Bacillati</taxon>
        <taxon>Actinomycetota</taxon>
        <taxon>Actinomycetes</taxon>
        <taxon>Kitasatosporales</taxon>
        <taxon>Streptomycetaceae</taxon>
        <taxon>Streptomyces</taxon>
    </lineage>
</organism>
<sequence length="187" mass="20835">MAHGGDVINELTTDHREVERLFALIEGLPSGDPERKRLADQVTMELVRHSVAEEEYLYPAVREHLSGGDALADKELEDHASAERTMKELEGCEADDTRFDTLVTELMVEIREHVADEEANLLPRLREACSQEKLEELGDKVRQAKKTAPTRPHPAAPDKPPANKLLAPGTGMVDRLRDALTGRGKRD</sequence>